<gene>
    <name evidence="1" type="ORF">HNR71_001959</name>
    <name evidence="2" type="ORF">HPO96_22465</name>
</gene>
<protein>
    <submittedName>
        <fullName evidence="1">Putative O-methyltransferase YrrM</fullName>
    </submittedName>
    <submittedName>
        <fullName evidence="2">SAM-dependent methyltransferase</fullName>
    </submittedName>
</protein>
<evidence type="ECO:0000313" key="1">
    <source>
        <dbReference type="EMBL" id="MBB6566322.1"/>
    </source>
</evidence>
<reference evidence="2 3" key="1">
    <citation type="submission" date="2020-05" db="EMBL/GenBank/DDBJ databases">
        <title>Genome sequence of Kribbella sandramycini ATCC 39419.</title>
        <authorList>
            <person name="Maclea K.S."/>
            <person name="Fair J.L."/>
        </authorList>
    </citation>
    <scope>NUCLEOTIDE SEQUENCE [LARGE SCALE GENOMIC DNA]</scope>
    <source>
        <strain evidence="2 3">ATCC 39419</strain>
    </source>
</reference>
<evidence type="ECO:0000313" key="4">
    <source>
        <dbReference type="Proteomes" id="UP000553957"/>
    </source>
</evidence>
<organism evidence="2 3">
    <name type="scientific">Kribbella sandramycini</name>
    <dbReference type="NCBI Taxonomy" id="60450"/>
    <lineage>
        <taxon>Bacteria</taxon>
        <taxon>Bacillati</taxon>
        <taxon>Actinomycetota</taxon>
        <taxon>Actinomycetes</taxon>
        <taxon>Propionibacteriales</taxon>
        <taxon>Kribbellaceae</taxon>
        <taxon>Kribbella</taxon>
    </lineage>
</organism>
<comment type="caution">
    <text evidence="2">The sequence shown here is derived from an EMBL/GenBank/DDBJ whole genome shotgun (WGS) entry which is preliminary data.</text>
</comment>
<dbReference type="EMBL" id="JACHKF010000001">
    <property type="protein sequence ID" value="MBB6566322.1"/>
    <property type="molecule type" value="Genomic_DNA"/>
</dbReference>
<dbReference type="PANTHER" id="PTHR43167:SF1">
    <property type="entry name" value="PUTATIVE (AFU_ORTHOLOGUE AFUA_6G01830)-RELATED"/>
    <property type="match status" value="1"/>
</dbReference>
<proteinExistence type="predicted"/>
<dbReference type="GO" id="GO:0032259">
    <property type="term" value="P:methylation"/>
    <property type="evidence" value="ECO:0007669"/>
    <property type="project" value="UniProtKB-KW"/>
</dbReference>
<reference evidence="1 4" key="2">
    <citation type="submission" date="2020-08" db="EMBL/GenBank/DDBJ databases">
        <title>Sequencing the genomes of 1000 actinobacteria strains.</title>
        <authorList>
            <person name="Klenk H.-P."/>
        </authorList>
    </citation>
    <scope>NUCLEOTIDE SEQUENCE [LARGE SCALE GENOMIC DNA]</scope>
    <source>
        <strain evidence="1 4">DSM 15626</strain>
    </source>
</reference>
<dbReference type="Proteomes" id="UP000553957">
    <property type="component" value="Unassembled WGS sequence"/>
</dbReference>
<dbReference type="Gene3D" id="3.40.50.150">
    <property type="entry name" value="Vaccinia Virus protein VP39"/>
    <property type="match status" value="1"/>
</dbReference>
<dbReference type="Pfam" id="PF13578">
    <property type="entry name" value="Methyltransf_24"/>
    <property type="match status" value="1"/>
</dbReference>
<keyword evidence="2" id="KW-0489">Methyltransferase</keyword>
<dbReference type="AlphaFoldDB" id="A0A7Y4L403"/>
<keyword evidence="2" id="KW-0808">Transferase</keyword>
<evidence type="ECO:0000313" key="2">
    <source>
        <dbReference type="EMBL" id="NOL43016.1"/>
    </source>
</evidence>
<keyword evidence="3" id="KW-1185">Reference proteome</keyword>
<dbReference type="Proteomes" id="UP000534306">
    <property type="component" value="Unassembled WGS sequence"/>
</dbReference>
<name>A0A7Y4L403_9ACTN</name>
<dbReference type="SUPFAM" id="SSF53335">
    <property type="entry name" value="S-adenosyl-L-methionine-dependent methyltransferases"/>
    <property type="match status" value="1"/>
</dbReference>
<dbReference type="EMBL" id="JABJRC010000005">
    <property type="protein sequence ID" value="NOL43016.1"/>
    <property type="molecule type" value="Genomic_DNA"/>
</dbReference>
<dbReference type="InterPro" id="IPR029063">
    <property type="entry name" value="SAM-dependent_MTases_sf"/>
</dbReference>
<dbReference type="GO" id="GO:0008168">
    <property type="term" value="F:methyltransferase activity"/>
    <property type="evidence" value="ECO:0007669"/>
    <property type="project" value="UniProtKB-KW"/>
</dbReference>
<dbReference type="RefSeq" id="WP_171675596.1">
    <property type="nucleotide sequence ID" value="NZ_BAAAGT010000010.1"/>
</dbReference>
<evidence type="ECO:0000313" key="3">
    <source>
        <dbReference type="Proteomes" id="UP000534306"/>
    </source>
</evidence>
<accession>A0A7Y4L403</accession>
<dbReference type="PANTHER" id="PTHR43167">
    <property type="entry name" value="PUTATIVE (AFU_ORTHOLOGUE AFUA_6G01830)-RELATED"/>
    <property type="match status" value="1"/>
</dbReference>
<dbReference type="CDD" id="cd02440">
    <property type="entry name" value="AdoMet_MTases"/>
    <property type="match status" value="1"/>
</dbReference>
<sequence length="195" mass="21517">MDLITTTPPVAEPARAAKARSIAERARLTLASDPRTGQFLRTMAAAKPGGRLLELGSQTGVGTGWLLDGMDADARLTTIEIFPRIAEACRQTYADEPRVEVITADATEWLEQYDGPPFDLIFVDTTDAKFHRRDLVLAHLVHGGLLLADDLLPQEKWTDEHLPRVQRLRDEIGSDPELVVTLVDWASGLLVAARR</sequence>